<evidence type="ECO:0000256" key="1">
    <source>
        <dbReference type="SAM" id="MobiDB-lite"/>
    </source>
</evidence>
<comment type="caution">
    <text evidence="2">The sequence shown here is derived from an EMBL/GenBank/DDBJ whole genome shotgun (WGS) entry which is preliminary data.</text>
</comment>
<gene>
    <name evidence="2" type="ORF">ACAOBT_LOCUS9499</name>
</gene>
<evidence type="ECO:0000313" key="3">
    <source>
        <dbReference type="Proteomes" id="UP001152888"/>
    </source>
</evidence>
<dbReference type="EMBL" id="CAKOFQ010006787">
    <property type="protein sequence ID" value="CAH1971580.1"/>
    <property type="molecule type" value="Genomic_DNA"/>
</dbReference>
<proteinExistence type="predicted"/>
<feature type="region of interest" description="Disordered" evidence="1">
    <location>
        <begin position="29"/>
        <end position="67"/>
    </location>
</feature>
<sequence>MNGFKITGIWPVDRTVFSETDFIAANALLENDSEKASENSEAENLRETTPEPKDDATEPPVHSDSTD</sequence>
<dbReference type="Proteomes" id="UP001152888">
    <property type="component" value="Unassembled WGS sequence"/>
</dbReference>
<name>A0A9P0P768_ACAOB</name>
<feature type="compositionally biased region" description="Basic and acidic residues" evidence="1">
    <location>
        <begin position="32"/>
        <end position="56"/>
    </location>
</feature>
<organism evidence="2 3">
    <name type="scientific">Acanthoscelides obtectus</name>
    <name type="common">Bean weevil</name>
    <name type="synonym">Bruchus obtectus</name>
    <dbReference type="NCBI Taxonomy" id="200917"/>
    <lineage>
        <taxon>Eukaryota</taxon>
        <taxon>Metazoa</taxon>
        <taxon>Ecdysozoa</taxon>
        <taxon>Arthropoda</taxon>
        <taxon>Hexapoda</taxon>
        <taxon>Insecta</taxon>
        <taxon>Pterygota</taxon>
        <taxon>Neoptera</taxon>
        <taxon>Endopterygota</taxon>
        <taxon>Coleoptera</taxon>
        <taxon>Polyphaga</taxon>
        <taxon>Cucujiformia</taxon>
        <taxon>Chrysomeloidea</taxon>
        <taxon>Chrysomelidae</taxon>
        <taxon>Bruchinae</taxon>
        <taxon>Bruchini</taxon>
        <taxon>Acanthoscelides</taxon>
    </lineage>
</organism>
<keyword evidence="3" id="KW-1185">Reference proteome</keyword>
<protein>
    <submittedName>
        <fullName evidence="2">Uncharacterized protein</fullName>
    </submittedName>
</protein>
<dbReference type="AlphaFoldDB" id="A0A9P0P768"/>
<reference evidence="2" key="1">
    <citation type="submission" date="2022-03" db="EMBL/GenBank/DDBJ databases">
        <authorList>
            <person name="Sayadi A."/>
        </authorList>
    </citation>
    <scope>NUCLEOTIDE SEQUENCE</scope>
</reference>
<evidence type="ECO:0000313" key="2">
    <source>
        <dbReference type="EMBL" id="CAH1971580.1"/>
    </source>
</evidence>
<accession>A0A9P0P768</accession>